<organism evidence="1 2">
    <name type="scientific">Angiostrongylus cantonensis</name>
    <name type="common">Rat lungworm</name>
    <dbReference type="NCBI Taxonomy" id="6313"/>
    <lineage>
        <taxon>Eukaryota</taxon>
        <taxon>Metazoa</taxon>
        <taxon>Ecdysozoa</taxon>
        <taxon>Nematoda</taxon>
        <taxon>Chromadorea</taxon>
        <taxon>Rhabditida</taxon>
        <taxon>Rhabditina</taxon>
        <taxon>Rhabditomorpha</taxon>
        <taxon>Strongyloidea</taxon>
        <taxon>Metastrongylidae</taxon>
        <taxon>Angiostrongylus</taxon>
    </lineage>
</organism>
<evidence type="ECO:0000313" key="2">
    <source>
        <dbReference type="WBParaSite" id="ACAC_0000103301-mRNA-1"/>
    </source>
</evidence>
<dbReference type="STRING" id="6313.A0A0K0CUV1"/>
<name>A0A0K0CUV1_ANGCA</name>
<dbReference type="WBParaSite" id="ACAC_0000103301-mRNA-1">
    <property type="protein sequence ID" value="ACAC_0000103301-mRNA-1"/>
    <property type="gene ID" value="ACAC_0000103301"/>
</dbReference>
<evidence type="ECO:0000313" key="1">
    <source>
        <dbReference type="Proteomes" id="UP000035642"/>
    </source>
</evidence>
<proteinExistence type="predicted"/>
<sequence>MNINDRQLLNIRSKQLSVGVHSPSMKLYSRKENISMRAIKKGELEREMDDVLGEMSNLHAEINTTTANITLLRKWVSDKRQINKVKNDQLNMLKQSIASTIRHTEKVLEYYNKHESNELYMRKRKAYKEAKVEEMNEKLSLIRKALCGSLFSIFPVSEVVAHAVDPENESKSTSNAAAKWTVVSGHQIEEGPMIKLSHREISLRERWSQELLDNDWFKFCQSVLSLGLHLGMSPENLHFNYPHSNIIEEARFVIEGGAIPKPHPLIIANNRRFEISKSLSLVSIDERELISEWDTCEDLDL</sequence>
<protein>
    <submittedName>
        <fullName evidence="2">Uncharacterized protein</fullName>
    </submittedName>
</protein>
<dbReference type="Proteomes" id="UP000035642">
    <property type="component" value="Unassembled WGS sequence"/>
</dbReference>
<dbReference type="AlphaFoldDB" id="A0A0K0CUV1"/>
<reference evidence="2" key="2">
    <citation type="submission" date="2017-02" db="UniProtKB">
        <authorList>
            <consortium name="WormBaseParasite"/>
        </authorList>
    </citation>
    <scope>IDENTIFICATION</scope>
</reference>
<reference evidence="1" key="1">
    <citation type="submission" date="2012-09" db="EMBL/GenBank/DDBJ databases">
        <authorList>
            <person name="Martin A.A."/>
        </authorList>
    </citation>
    <scope>NUCLEOTIDE SEQUENCE</scope>
</reference>
<accession>A0A0K0CUV1</accession>
<keyword evidence="1" id="KW-1185">Reference proteome</keyword>